<evidence type="ECO:0000313" key="3">
    <source>
        <dbReference type="Proteomes" id="UP000315724"/>
    </source>
</evidence>
<name>A0A517QV75_9PLAN</name>
<protein>
    <submittedName>
        <fullName evidence="2">Uncharacterized protein</fullName>
    </submittedName>
</protein>
<organism evidence="2 3">
    <name type="scientific">Thalassoglobus polymorphus</name>
    <dbReference type="NCBI Taxonomy" id="2527994"/>
    <lineage>
        <taxon>Bacteria</taxon>
        <taxon>Pseudomonadati</taxon>
        <taxon>Planctomycetota</taxon>
        <taxon>Planctomycetia</taxon>
        <taxon>Planctomycetales</taxon>
        <taxon>Planctomycetaceae</taxon>
        <taxon>Thalassoglobus</taxon>
    </lineage>
</organism>
<keyword evidence="3" id="KW-1185">Reference proteome</keyword>
<accession>A0A517QV75</accession>
<sequence length="513" mass="58494" precursor="true">MNRKSSLVPTLLVCLLFCSQAFGQARSIQSFVEAEEKWPQTIGATWKLEGRYALISEDSMRFINCSMPFIFGPNVNRPPGRFTNLEVTGKIERRDGKLIFAMSSIRSRPSDMERLIFEKSAINADDAAKWYELASWASRRANFYNDPALREASQEIQRTGLEIEFRGLKPSDRNGLVSLIQKARKFKLDQVLIEEFLHDGYWDRFLFIRERDRATKTEDYADLLVSVSNDLEGARKPLETYDAEKAKAYLENAKGTFKAASEEERETLERYFYIHIATTKILNQADATGKNAFQIAAELKREVPERTDFIDQYEQAGLKYESQRIPVMTRQEMQNLANRYAARDDAAGVTQTKTKWLNARESLYTDNGARGLVDLAEEWIQLLDDRKTAAKYYIAAWKQNSQYPLAAAWLRQNGYALNDGEWVPAEMLPPSKESAIEKAIREGRIVKGMTTTQVRTAMGVAPDSVVRFATNGKVTELWVFQSAGTMIQFTWTIGKESSTVDTIRSIAVQPENF</sequence>
<dbReference type="RefSeq" id="WP_145205265.1">
    <property type="nucleotide sequence ID" value="NZ_CP036267.1"/>
</dbReference>
<reference evidence="2 3" key="1">
    <citation type="submission" date="2019-02" db="EMBL/GenBank/DDBJ databases">
        <title>Deep-cultivation of Planctomycetes and their phenomic and genomic characterization uncovers novel biology.</title>
        <authorList>
            <person name="Wiegand S."/>
            <person name="Jogler M."/>
            <person name="Boedeker C."/>
            <person name="Pinto D."/>
            <person name="Vollmers J."/>
            <person name="Rivas-Marin E."/>
            <person name="Kohn T."/>
            <person name="Peeters S.H."/>
            <person name="Heuer A."/>
            <person name="Rast P."/>
            <person name="Oberbeckmann S."/>
            <person name="Bunk B."/>
            <person name="Jeske O."/>
            <person name="Meyerdierks A."/>
            <person name="Storesund J.E."/>
            <person name="Kallscheuer N."/>
            <person name="Luecker S."/>
            <person name="Lage O.M."/>
            <person name="Pohl T."/>
            <person name="Merkel B.J."/>
            <person name="Hornburger P."/>
            <person name="Mueller R.-W."/>
            <person name="Bruemmer F."/>
            <person name="Labrenz M."/>
            <person name="Spormann A.M."/>
            <person name="Op den Camp H."/>
            <person name="Overmann J."/>
            <person name="Amann R."/>
            <person name="Jetten M.S.M."/>
            <person name="Mascher T."/>
            <person name="Medema M.H."/>
            <person name="Devos D.P."/>
            <person name="Kaster A.-K."/>
            <person name="Ovreas L."/>
            <person name="Rohde M."/>
            <person name="Galperin M.Y."/>
            <person name="Jogler C."/>
        </authorList>
    </citation>
    <scope>NUCLEOTIDE SEQUENCE [LARGE SCALE GENOMIC DNA]</scope>
    <source>
        <strain evidence="2 3">Mal48</strain>
    </source>
</reference>
<dbReference type="EMBL" id="CP036267">
    <property type="protein sequence ID" value="QDT35536.1"/>
    <property type="molecule type" value="Genomic_DNA"/>
</dbReference>
<dbReference type="Proteomes" id="UP000315724">
    <property type="component" value="Chromosome"/>
</dbReference>
<keyword evidence="1" id="KW-0732">Signal</keyword>
<evidence type="ECO:0000256" key="1">
    <source>
        <dbReference type="SAM" id="SignalP"/>
    </source>
</evidence>
<proteinExistence type="predicted"/>
<dbReference type="KEGG" id="tpol:Mal48_48130"/>
<feature type="chain" id="PRO_5022052100" evidence="1">
    <location>
        <begin position="24"/>
        <end position="513"/>
    </location>
</feature>
<gene>
    <name evidence="2" type="ORF">Mal48_48130</name>
</gene>
<dbReference type="AlphaFoldDB" id="A0A517QV75"/>
<dbReference type="OrthoDB" id="215252at2"/>
<feature type="signal peptide" evidence="1">
    <location>
        <begin position="1"/>
        <end position="23"/>
    </location>
</feature>
<evidence type="ECO:0000313" key="2">
    <source>
        <dbReference type="EMBL" id="QDT35536.1"/>
    </source>
</evidence>